<dbReference type="Pfam" id="PF04397">
    <property type="entry name" value="LytTR"/>
    <property type="match status" value="1"/>
</dbReference>
<organism evidence="4 5">
    <name type="scientific">Paenibacillus tianmuensis</name>
    <dbReference type="NCBI Taxonomy" id="624147"/>
    <lineage>
        <taxon>Bacteria</taxon>
        <taxon>Bacillati</taxon>
        <taxon>Bacillota</taxon>
        <taxon>Bacilli</taxon>
        <taxon>Bacillales</taxon>
        <taxon>Paenibacillaceae</taxon>
        <taxon>Paenibacillus</taxon>
    </lineage>
</organism>
<dbReference type="PANTHER" id="PTHR37299:SF1">
    <property type="entry name" value="STAGE 0 SPORULATION PROTEIN A HOMOLOG"/>
    <property type="match status" value="1"/>
</dbReference>
<dbReference type="CDD" id="cd17532">
    <property type="entry name" value="REC_LytTR_AlgR-like"/>
    <property type="match status" value="1"/>
</dbReference>
<dbReference type="PROSITE" id="PS50110">
    <property type="entry name" value="RESPONSE_REGULATORY"/>
    <property type="match status" value="1"/>
</dbReference>
<reference evidence="5" key="1">
    <citation type="submission" date="2016-10" db="EMBL/GenBank/DDBJ databases">
        <authorList>
            <person name="Varghese N."/>
            <person name="Submissions S."/>
        </authorList>
    </citation>
    <scope>NUCLEOTIDE SEQUENCE [LARGE SCALE GENOMIC DNA]</scope>
    <source>
        <strain evidence="5">CGMCC 1.8946</strain>
    </source>
</reference>
<dbReference type="Proteomes" id="UP000198601">
    <property type="component" value="Unassembled WGS sequence"/>
</dbReference>
<dbReference type="SUPFAM" id="SSF52172">
    <property type="entry name" value="CheY-like"/>
    <property type="match status" value="1"/>
</dbReference>
<dbReference type="EMBL" id="FMTT01000007">
    <property type="protein sequence ID" value="SCW43666.1"/>
    <property type="molecule type" value="Genomic_DNA"/>
</dbReference>
<evidence type="ECO:0000259" key="3">
    <source>
        <dbReference type="PROSITE" id="PS50930"/>
    </source>
</evidence>
<dbReference type="SMART" id="SM00850">
    <property type="entry name" value="LytTR"/>
    <property type="match status" value="1"/>
</dbReference>
<dbReference type="GO" id="GO:0003677">
    <property type="term" value="F:DNA binding"/>
    <property type="evidence" value="ECO:0007669"/>
    <property type="project" value="InterPro"/>
</dbReference>
<dbReference type="Gene3D" id="2.20.25.10">
    <property type="match status" value="1"/>
</dbReference>
<gene>
    <name evidence="4" type="ORF">SAMN04487970_100718</name>
</gene>
<dbReference type="InterPro" id="IPR011006">
    <property type="entry name" value="CheY-like_superfamily"/>
</dbReference>
<dbReference type="Pfam" id="PF00072">
    <property type="entry name" value="Response_reg"/>
    <property type="match status" value="1"/>
</dbReference>
<dbReference type="AlphaFoldDB" id="A0A1G4QGF9"/>
<protein>
    <submittedName>
        <fullName evidence="4">Two component transcriptional regulator, LytTR family</fullName>
    </submittedName>
</protein>
<dbReference type="PANTHER" id="PTHR37299">
    <property type="entry name" value="TRANSCRIPTIONAL REGULATOR-RELATED"/>
    <property type="match status" value="1"/>
</dbReference>
<name>A0A1G4QGF9_9BACL</name>
<evidence type="ECO:0000259" key="2">
    <source>
        <dbReference type="PROSITE" id="PS50110"/>
    </source>
</evidence>
<accession>A0A1G4QGF9</accession>
<keyword evidence="5" id="KW-1185">Reference proteome</keyword>
<dbReference type="InterPro" id="IPR007492">
    <property type="entry name" value="LytTR_DNA-bd_dom"/>
</dbReference>
<dbReference type="STRING" id="624147.SAMN04487970_100718"/>
<dbReference type="InterPro" id="IPR001789">
    <property type="entry name" value="Sig_transdc_resp-reg_receiver"/>
</dbReference>
<dbReference type="SMART" id="SM00448">
    <property type="entry name" value="REC"/>
    <property type="match status" value="1"/>
</dbReference>
<keyword evidence="1" id="KW-0597">Phosphoprotein</keyword>
<feature type="domain" description="HTH LytTR-type" evidence="3">
    <location>
        <begin position="156"/>
        <end position="263"/>
    </location>
</feature>
<feature type="modified residue" description="4-aspartylphosphate" evidence="1">
    <location>
        <position position="57"/>
    </location>
</feature>
<feature type="domain" description="Response regulatory" evidence="2">
    <location>
        <begin position="6"/>
        <end position="120"/>
    </location>
</feature>
<dbReference type="Gene3D" id="3.40.50.2300">
    <property type="match status" value="1"/>
</dbReference>
<evidence type="ECO:0000313" key="4">
    <source>
        <dbReference type="EMBL" id="SCW43666.1"/>
    </source>
</evidence>
<dbReference type="InterPro" id="IPR046947">
    <property type="entry name" value="LytR-like"/>
</dbReference>
<dbReference type="PROSITE" id="PS50930">
    <property type="entry name" value="HTH_LYTTR"/>
    <property type="match status" value="1"/>
</dbReference>
<evidence type="ECO:0000256" key="1">
    <source>
        <dbReference type="PROSITE-ProRule" id="PRU00169"/>
    </source>
</evidence>
<sequence>MKRSMKVMIAEDERLAREELTYLLSRERDVELLPFATSGVQLLELAVVHKPDVVFLDIHMPGLDGVQTAHKLMDVGPRPYIVFATAYEQYAVEAFRLEAADYLLKPYDEERLRQTLQRIRKMRTSSEVTLVPPAAVTASIATDGAIRSRSAFKPKLLIDDGSRMVVVEPAKISYAVKEEKLTQIHMADGQVHATRQTLQELEEKLIGYAFFRTHRSYLVNVDRIDEIEPWFNGAYNVVLKDTGRSKVPLSRVAAKELIKRLQGE</sequence>
<proteinExistence type="predicted"/>
<dbReference type="GO" id="GO:0000156">
    <property type="term" value="F:phosphorelay response regulator activity"/>
    <property type="evidence" value="ECO:0007669"/>
    <property type="project" value="InterPro"/>
</dbReference>
<dbReference type="Gene3D" id="2.40.50.40">
    <property type="match status" value="1"/>
</dbReference>
<evidence type="ECO:0000313" key="5">
    <source>
        <dbReference type="Proteomes" id="UP000198601"/>
    </source>
</evidence>